<keyword evidence="13" id="KW-1185">Reference proteome</keyword>
<evidence type="ECO:0000256" key="4">
    <source>
        <dbReference type="ARBA" id="ARBA00022857"/>
    </source>
</evidence>
<evidence type="ECO:0000313" key="12">
    <source>
        <dbReference type="EMBL" id="GIZ37538.1"/>
    </source>
</evidence>
<evidence type="ECO:0000259" key="10">
    <source>
        <dbReference type="PROSITE" id="PS52004"/>
    </source>
</evidence>
<feature type="region of interest" description="C-terminal hotdog fold" evidence="7">
    <location>
        <begin position="1075"/>
        <end position="1223"/>
    </location>
</feature>
<feature type="active site" description="Proton acceptor; for dehydratase activity" evidence="7">
    <location>
        <position position="967"/>
    </location>
</feature>
<dbReference type="InterPro" id="IPR049552">
    <property type="entry name" value="PKS_DH_N"/>
</dbReference>
<dbReference type="Pfam" id="PF13602">
    <property type="entry name" value="ADH_zinc_N_2"/>
    <property type="match status" value="1"/>
</dbReference>
<dbReference type="InterPro" id="IPR014043">
    <property type="entry name" value="Acyl_transferase_dom"/>
</dbReference>
<dbReference type="GO" id="GO:0004312">
    <property type="term" value="F:fatty acid synthase activity"/>
    <property type="evidence" value="ECO:0007669"/>
    <property type="project" value="TreeGrafter"/>
</dbReference>
<dbReference type="Gene3D" id="3.90.180.10">
    <property type="entry name" value="Medium-chain alcohol dehydrogenases, catalytic domain"/>
    <property type="match status" value="1"/>
</dbReference>
<dbReference type="SUPFAM" id="SSF51735">
    <property type="entry name" value="NAD(P)-binding Rossmann-fold domains"/>
    <property type="match status" value="2"/>
</dbReference>
<dbReference type="InterPro" id="IPR020841">
    <property type="entry name" value="PKS_Beta-ketoAc_synthase_dom"/>
</dbReference>
<dbReference type="InterPro" id="IPR016035">
    <property type="entry name" value="Acyl_Trfase/lysoPLipase"/>
</dbReference>
<dbReference type="InterPro" id="IPR049551">
    <property type="entry name" value="PKS_DH_C"/>
</dbReference>
<dbReference type="InterPro" id="IPR014031">
    <property type="entry name" value="Ketoacyl_synth_C"/>
</dbReference>
<dbReference type="CDD" id="cd00833">
    <property type="entry name" value="PKS"/>
    <property type="match status" value="1"/>
</dbReference>
<dbReference type="PROSITE" id="PS50075">
    <property type="entry name" value="CARRIER"/>
    <property type="match status" value="1"/>
</dbReference>
<dbReference type="GO" id="GO:0016491">
    <property type="term" value="F:oxidoreductase activity"/>
    <property type="evidence" value="ECO:0007669"/>
    <property type="project" value="InterPro"/>
</dbReference>
<evidence type="ECO:0000259" key="9">
    <source>
        <dbReference type="PROSITE" id="PS50075"/>
    </source>
</evidence>
<proteinExistence type="predicted"/>
<dbReference type="SUPFAM" id="SSF53335">
    <property type="entry name" value="S-adenosyl-L-methionine-dependent methyltransferases"/>
    <property type="match status" value="1"/>
</dbReference>
<dbReference type="InterPro" id="IPR020806">
    <property type="entry name" value="PKS_PP-bd"/>
</dbReference>
<keyword evidence="3" id="KW-0808">Transferase</keyword>
<dbReference type="InterPro" id="IPR013154">
    <property type="entry name" value="ADH-like_N"/>
</dbReference>
<dbReference type="Gene3D" id="3.40.50.150">
    <property type="entry name" value="Vaccinia Virus protein VP39"/>
    <property type="match status" value="1"/>
</dbReference>
<evidence type="ECO:0000256" key="3">
    <source>
        <dbReference type="ARBA" id="ARBA00022679"/>
    </source>
</evidence>
<dbReference type="GeneID" id="68286558"/>
<dbReference type="InterPro" id="IPR001227">
    <property type="entry name" value="Ac_transferase_dom_sf"/>
</dbReference>
<keyword evidence="1" id="KW-0596">Phosphopantetheine</keyword>
<dbReference type="Pfam" id="PF00698">
    <property type="entry name" value="Acyl_transf_1"/>
    <property type="match status" value="1"/>
</dbReference>
<dbReference type="Pfam" id="PF00109">
    <property type="entry name" value="ketoacyl-synt"/>
    <property type="match status" value="1"/>
</dbReference>
<keyword evidence="6" id="KW-0012">Acyltransferase</keyword>
<feature type="region of interest" description="N-terminal hotdog fold" evidence="7">
    <location>
        <begin position="935"/>
        <end position="1064"/>
    </location>
</feature>
<dbReference type="InterPro" id="IPR020843">
    <property type="entry name" value="ER"/>
</dbReference>
<dbReference type="InterPro" id="IPR013968">
    <property type="entry name" value="PKS_KR"/>
</dbReference>
<dbReference type="Pfam" id="PF21089">
    <property type="entry name" value="PKS_DH_N"/>
    <property type="match status" value="1"/>
</dbReference>
<feature type="domain" description="PKS/mFAS DH" evidence="11">
    <location>
        <begin position="935"/>
        <end position="1223"/>
    </location>
</feature>
<dbReference type="Proteomes" id="UP000825890">
    <property type="component" value="Unassembled WGS sequence"/>
</dbReference>
<dbReference type="SMART" id="SM00829">
    <property type="entry name" value="PKS_ER"/>
    <property type="match status" value="1"/>
</dbReference>
<feature type="domain" description="Ketosynthase family 3 (KS3)" evidence="10">
    <location>
        <begin position="50"/>
        <end position="469"/>
    </location>
</feature>
<dbReference type="GO" id="GO:0006633">
    <property type="term" value="P:fatty acid biosynthetic process"/>
    <property type="evidence" value="ECO:0007669"/>
    <property type="project" value="TreeGrafter"/>
</dbReference>
<dbReference type="InterPro" id="IPR050091">
    <property type="entry name" value="PKS_NRPS_Biosynth_Enz"/>
</dbReference>
<evidence type="ECO:0000256" key="5">
    <source>
        <dbReference type="ARBA" id="ARBA00023268"/>
    </source>
</evidence>
<feature type="active site" description="Proton donor; for dehydratase activity" evidence="7">
    <location>
        <position position="1136"/>
    </location>
</feature>
<reference evidence="12 13" key="1">
    <citation type="submission" date="2021-01" db="EMBL/GenBank/DDBJ databases">
        <title>Cercospora kikuchii MAFF 305040 whole genome shotgun sequence.</title>
        <authorList>
            <person name="Kashiwa T."/>
            <person name="Suzuki T."/>
        </authorList>
    </citation>
    <scope>NUCLEOTIDE SEQUENCE [LARGE SCALE GENOMIC DNA]</scope>
    <source>
        <strain evidence="12 13">MAFF 305040</strain>
    </source>
</reference>
<feature type="domain" description="Carrier" evidence="9">
    <location>
        <begin position="2403"/>
        <end position="2481"/>
    </location>
</feature>
<dbReference type="Pfam" id="PF00550">
    <property type="entry name" value="PP-binding"/>
    <property type="match status" value="1"/>
</dbReference>
<dbReference type="InterPro" id="IPR049900">
    <property type="entry name" value="PKS_mFAS_DH"/>
</dbReference>
<dbReference type="SMART" id="SM00827">
    <property type="entry name" value="PKS_AT"/>
    <property type="match status" value="1"/>
</dbReference>
<dbReference type="GO" id="GO:0031177">
    <property type="term" value="F:phosphopantetheine binding"/>
    <property type="evidence" value="ECO:0007669"/>
    <property type="project" value="InterPro"/>
</dbReference>
<accession>A0A9P3C740</accession>
<dbReference type="InterPro" id="IPR016039">
    <property type="entry name" value="Thiolase-like"/>
</dbReference>
<keyword evidence="2" id="KW-0597">Phosphoprotein</keyword>
<evidence type="ECO:0000256" key="7">
    <source>
        <dbReference type="PROSITE-ProRule" id="PRU01363"/>
    </source>
</evidence>
<dbReference type="Gene3D" id="3.40.50.720">
    <property type="entry name" value="NAD(P)-binding Rossmann-like Domain"/>
    <property type="match status" value="1"/>
</dbReference>
<dbReference type="Pfam" id="PF08242">
    <property type="entry name" value="Methyltransf_12"/>
    <property type="match status" value="1"/>
</dbReference>
<dbReference type="SUPFAM" id="SSF47336">
    <property type="entry name" value="ACP-like"/>
    <property type="match status" value="1"/>
</dbReference>
<dbReference type="InterPro" id="IPR032821">
    <property type="entry name" value="PKS_assoc"/>
</dbReference>
<dbReference type="PROSITE" id="PS52019">
    <property type="entry name" value="PKS_MFAS_DH"/>
    <property type="match status" value="1"/>
</dbReference>
<dbReference type="InterPro" id="IPR029063">
    <property type="entry name" value="SAM-dependent_MTases_sf"/>
</dbReference>
<sequence length="2487" mass="268326">MLGLQIDSGPNPPSDDFVANGGGSGAAEDTAPPQNSSSQQRQHVKGVEPSIPVAICGMALRAPGGAASPEEFWDFLINKGDGRTKVPRSRYNVDAYYSPEKKAGAIASEYGYFLGEDVSLGALDTSRFTLSRTELEFADPQQRLMLEVVREAFDDAGEVNYKGARIGCYLGNMGEDWGELMNRDPLSHGANRIDGYNDWMLGNRISYEFGLTGPSLTIRTACSSSLVGLNEACAAMQRGASEGAIVAGSTIIMAPGTTQSMSEKGILGPDGSCKTFSADANGYARGEAIVALYIKPLEAAIRDGNPVRAVIRSALSNSDGKTQGITNPNPVMHEALIRKAYELAGLNPKDTAFFECHGTGTAVGDPLETGAVANVFGDDGIHITSIKPNIGHTEGASGLMSLIKAVKSLEHKTIPPNIKFTTPNPKIPFKERKLTVPVDPTPFPEDRAERVSVNSFGLGGSNAHVIVDSARSFGITNEPQREQAPSEMQLLLFSAGSSASLKTMISDYEDLLVKQPELLDRVDDMAYTLANRREHLPYRAFKVVGQIESPASVGKKTSAKAPELVMCFTGQGAQWPRMGHDLMQRDDLPYQKTIRALDEYLQALPEPPKWTLEKELSRTGRTSNVQKAEFSQPLCTAVQIALVDLLRSVGVEPAAVVGHSSGELGAAYAAGALTAKEAIIGAYQRGQAATLQDRKGAMAAVGLGWAEVEKYLSPPHCIVACENSPKSVTISGDADAVQETLNRIKEDNPDVTARLLKVEKAYHSYHMAEIGDKYLDKIADHVGGKAPGLPFFSSVTGSGEPEQSPLDASYWVRNLASPVLFSRAVAGLLKHIDNPVFLEVGPHGALAGPARQIFAQEGASPPYLSAMVRNENCVEKYLAAIGSLFENNISVDFKTMFPGEKAMSGLPRYPWNHEQEYWYESRMSKEWRWPAYPKHELLGRRCLETTDFNPSFRNLVSIAEAPWLRDHMIDGTVIFPAAGYAAMAGEAARQLSGKNDAYSLKHVVLNQALVLTEDAEIEVVTSLHRHRLSDAEDSEWWEFTIASHNGTNWVKHCNGQVTAKEVEAAPVQVEAESLPRKISKTKMYDSLAGAGMEYGPEFQLLESIETDTVARKATATLGDHEGGGDDAYHLHPTVIDAALQSGLIASVQGKVNSGNLSAMPTLLEDVTIVRADTDAADVKVVADTDVMPGSGEIQGAFQVIADGKAVMDVPKAHFTPVSTNQKKSEHQLPVTARVEWRQHIDFQNIEDLIGRQVDRNVYTPALDSMGKLCIEYIQRHIQELEQKSEDPTVSAYTAWIGRQFEIIGKDSPLLKDSGADSDALPRIEEAYKKLEGTPVAGCAAALYKIASNIDNLLTSKVTGYELLGADDTLMSMFQQGSTIDTSRLVQSIAHAQPNLRVLEVGAISGDSTAALLTLLQLPIAKPMYSKYTVTSHSSSSFGDLKKRFADKANMEYRVLDVEQELEGQGFADDQYDLIIATNTLHGGKSLQQGLANCKKLLAPSGRLVISEITSDSKWVNVACGLFEDWWNGQSDDREQEPYATPDRWQSELEKADLKLDFTTLDGDEPNQLSALYVAQPSVPTESGKAVTILEYASTERGDALAEVLAKNGWKVDRSNLGTALPASQDIIALLEEEEPFLESPSEEHFKAFQAMLAGLGDSGLFWVTKLSQINCTNPRFAQIIGASRSIRNEELLSFATCEVDDLGASMDKVVQAFAKFQARPEGNDLRPDLEYAITDGGIYVPRVYPFELADEPIPDGEADARMSLTIDSPGRLGSLHWDTGIRKELGVESVEVKVMAAGVSSADVAQIMGHAPYPAGGLGTDASGIISRVGPAVKDFAVGDRVMCLGAGTIGSYAVTSSTLCEKLPSHMTWEQAAGLPTAYCTAAAALDGLKPGQSVLIHNASHGVAQAAAFLAIALGAEVYATTTNADHLATAVRIPRERIFNSEDSSFVQDVMRETHDKGVDLVLNSLTGALLHDSWKCVAEFGKMVELGSQDILASAQLDMSSFLGGRSFTGVFLDAMIATKPEEVNRLLQTIAQLLETERIAPLMPCNVYDMSDVQKAVKAVQDEKHVGQTVLKIRDPKGNLQVDSAPVRAADERVLKLDSSASYLLAGGLGGIGSVIARHLVEHGARRIVALSRNPGSREEEKAVIHELESMGCDVRLVAGNMVKQEDIVRAVRESSNLKGVVHSPMLVADEGFKNMSLEQWYRASDPKVKGAWYLHEAVTEAGFDLDFFLFLSSMSGLNGQPGQANYSGANTFLDAFVQYRNDLGLAASSIDIGAVADMGFAARDDALLKRLLTNGYSGCTEAEILDAVTAAIQLPPASKAANTSAGGNGYAFNNTFATGFASKVSLSSPESRSWWKTDLRMAVWHNIGAGDEKSDDGNNLKAFIAKAKAEPELLKAPDTAGYLAMEIGRQLMALLLQEEDEIDISLPVDQLGLDSLVGIELRNWWKQTFGFDISVLQLLGMGTLESLGKAAAEGMAKALNG</sequence>
<dbReference type="InterPro" id="IPR020807">
    <property type="entry name" value="PKS_DH"/>
</dbReference>
<dbReference type="InterPro" id="IPR057326">
    <property type="entry name" value="KR_dom"/>
</dbReference>
<dbReference type="InterPro" id="IPR036291">
    <property type="entry name" value="NAD(P)-bd_dom_sf"/>
</dbReference>
<organism evidence="12 13">
    <name type="scientific">Cercospora kikuchii</name>
    <dbReference type="NCBI Taxonomy" id="84275"/>
    <lineage>
        <taxon>Eukaryota</taxon>
        <taxon>Fungi</taxon>
        <taxon>Dikarya</taxon>
        <taxon>Ascomycota</taxon>
        <taxon>Pezizomycotina</taxon>
        <taxon>Dothideomycetes</taxon>
        <taxon>Dothideomycetidae</taxon>
        <taxon>Mycosphaerellales</taxon>
        <taxon>Mycosphaerellaceae</taxon>
        <taxon>Cercospora</taxon>
    </lineage>
</organism>
<dbReference type="SMART" id="SM00826">
    <property type="entry name" value="PKS_DH"/>
    <property type="match status" value="1"/>
</dbReference>
<dbReference type="Gene3D" id="3.40.47.10">
    <property type="match status" value="1"/>
</dbReference>
<dbReference type="InterPro" id="IPR013217">
    <property type="entry name" value="Methyltransf_12"/>
</dbReference>
<feature type="compositionally biased region" description="Polar residues" evidence="8">
    <location>
        <begin position="32"/>
        <end position="41"/>
    </location>
</feature>
<dbReference type="InterPro" id="IPR042104">
    <property type="entry name" value="PKS_dehydratase_sf"/>
</dbReference>
<dbReference type="SUPFAM" id="SSF55048">
    <property type="entry name" value="Probable ACP-binding domain of malonyl-CoA ACP transacylase"/>
    <property type="match status" value="1"/>
</dbReference>
<dbReference type="Pfam" id="PF14765">
    <property type="entry name" value="PS-DH"/>
    <property type="match status" value="1"/>
</dbReference>
<evidence type="ECO:0000256" key="6">
    <source>
        <dbReference type="ARBA" id="ARBA00023315"/>
    </source>
</evidence>
<dbReference type="CDD" id="cd02440">
    <property type="entry name" value="AdoMet_MTases"/>
    <property type="match status" value="1"/>
</dbReference>
<dbReference type="RefSeq" id="XP_044652025.1">
    <property type="nucleotide sequence ID" value="XM_044796090.1"/>
</dbReference>
<keyword evidence="4" id="KW-0521">NADP</keyword>
<name>A0A9P3C740_9PEZI</name>
<dbReference type="CDD" id="cd05195">
    <property type="entry name" value="enoyl_red"/>
    <property type="match status" value="1"/>
</dbReference>
<dbReference type="GO" id="GO:0044550">
    <property type="term" value="P:secondary metabolite biosynthetic process"/>
    <property type="evidence" value="ECO:0007669"/>
    <property type="project" value="TreeGrafter"/>
</dbReference>
<dbReference type="Gene3D" id="1.10.1200.10">
    <property type="entry name" value="ACP-like"/>
    <property type="match status" value="1"/>
</dbReference>
<dbReference type="PANTHER" id="PTHR43775">
    <property type="entry name" value="FATTY ACID SYNTHASE"/>
    <property type="match status" value="1"/>
</dbReference>
<evidence type="ECO:0000256" key="1">
    <source>
        <dbReference type="ARBA" id="ARBA00022450"/>
    </source>
</evidence>
<dbReference type="SMART" id="SM00822">
    <property type="entry name" value="PKS_KR"/>
    <property type="match status" value="1"/>
</dbReference>
<dbReference type="InterPro" id="IPR036736">
    <property type="entry name" value="ACP-like_sf"/>
</dbReference>
<keyword evidence="5" id="KW-0511">Multifunctional enzyme</keyword>
<dbReference type="InterPro" id="IPR016036">
    <property type="entry name" value="Malonyl_transacylase_ACP-bd"/>
</dbReference>
<comment type="caution">
    <text evidence="12">The sequence shown here is derived from an EMBL/GenBank/DDBJ whole genome shotgun (WGS) entry which is preliminary data.</text>
</comment>
<evidence type="ECO:0000256" key="8">
    <source>
        <dbReference type="SAM" id="MobiDB-lite"/>
    </source>
</evidence>
<dbReference type="Gene3D" id="3.40.366.10">
    <property type="entry name" value="Malonyl-Coenzyme A Acyl Carrier Protein, domain 2"/>
    <property type="match status" value="1"/>
</dbReference>
<dbReference type="Pfam" id="PF16197">
    <property type="entry name" value="KAsynt_C_assoc"/>
    <property type="match status" value="1"/>
</dbReference>
<dbReference type="SUPFAM" id="SSF53901">
    <property type="entry name" value="Thiolase-like"/>
    <property type="match status" value="1"/>
</dbReference>
<feature type="region of interest" description="Disordered" evidence="8">
    <location>
        <begin position="1"/>
        <end position="46"/>
    </location>
</feature>
<dbReference type="InterPro" id="IPR011032">
    <property type="entry name" value="GroES-like_sf"/>
</dbReference>
<evidence type="ECO:0000313" key="13">
    <source>
        <dbReference type="Proteomes" id="UP000825890"/>
    </source>
</evidence>
<dbReference type="Pfam" id="PF02801">
    <property type="entry name" value="Ketoacyl-synt_C"/>
    <property type="match status" value="1"/>
</dbReference>
<dbReference type="SMART" id="SM00825">
    <property type="entry name" value="PKS_KS"/>
    <property type="match status" value="1"/>
</dbReference>
<protein>
    <recommendedName>
        <fullName evidence="14">Polyketide synthase</fullName>
    </recommendedName>
</protein>
<dbReference type="PROSITE" id="PS52004">
    <property type="entry name" value="KS3_2"/>
    <property type="match status" value="1"/>
</dbReference>
<dbReference type="InterPro" id="IPR014030">
    <property type="entry name" value="Ketoacyl_synth_N"/>
</dbReference>
<evidence type="ECO:0000256" key="2">
    <source>
        <dbReference type="ARBA" id="ARBA00022553"/>
    </source>
</evidence>
<dbReference type="PANTHER" id="PTHR43775:SF28">
    <property type="entry name" value="SYNTHASE, PUTATIVE-RELATED"/>
    <property type="match status" value="1"/>
</dbReference>
<dbReference type="SUPFAM" id="SSF52151">
    <property type="entry name" value="FabD/lysophospholipase-like"/>
    <property type="match status" value="1"/>
</dbReference>
<evidence type="ECO:0008006" key="14">
    <source>
        <dbReference type="Google" id="ProtNLM"/>
    </source>
</evidence>
<dbReference type="SUPFAM" id="SSF50129">
    <property type="entry name" value="GroES-like"/>
    <property type="match status" value="1"/>
</dbReference>
<gene>
    <name evidence="12" type="ORF">CKM354_000098300</name>
</gene>
<dbReference type="Pfam" id="PF08659">
    <property type="entry name" value="KR"/>
    <property type="match status" value="1"/>
</dbReference>
<dbReference type="Gene3D" id="3.10.129.110">
    <property type="entry name" value="Polyketide synthase dehydratase"/>
    <property type="match status" value="1"/>
</dbReference>
<dbReference type="EMBL" id="BOLY01000001">
    <property type="protein sequence ID" value="GIZ37538.1"/>
    <property type="molecule type" value="Genomic_DNA"/>
</dbReference>
<dbReference type="OrthoDB" id="329835at2759"/>
<dbReference type="Pfam" id="PF08240">
    <property type="entry name" value="ADH_N"/>
    <property type="match status" value="1"/>
</dbReference>
<dbReference type="SMART" id="SM00823">
    <property type="entry name" value="PKS_PP"/>
    <property type="match status" value="1"/>
</dbReference>
<evidence type="ECO:0000259" key="11">
    <source>
        <dbReference type="PROSITE" id="PS52019"/>
    </source>
</evidence>
<dbReference type="InterPro" id="IPR009081">
    <property type="entry name" value="PP-bd_ACP"/>
</dbReference>